<dbReference type="InterPro" id="IPR012495">
    <property type="entry name" value="TadE-like_dom"/>
</dbReference>
<evidence type="ECO:0000313" key="3">
    <source>
        <dbReference type="Proteomes" id="UP000625033"/>
    </source>
</evidence>
<accession>A0A931DA20</accession>
<gene>
    <name evidence="2" type="ORF">IW252_000453</name>
</gene>
<feature type="domain" description="TadE-like" evidence="1">
    <location>
        <begin position="2"/>
        <end position="33"/>
    </location>
</feature>
<sequence>MAVLTAVFLAVLQLALVLHVRNTLMDAASAGARYGALADRTVEEGAMRTADIVSTSLSPRFAEDVSATAISVNGLEGVRVEISTHMPLLGFLPSMGQLNVSGEAVGYD</sequence>
<dbReference type="Proteomes" id="UP000625033">
    <property type="component" value="Unassembled WGS sequence"/>
</dbReference>
<reference evidence="2" key="1">
    <citation type="submission" date="2020-11" db="EMBL/GenBank/DDBJ databases">
        <title>Sequencing the genomes of 1000 actinobacteria strains.</title>
        <authorList>
            <person name="Klenk H.-P."/>
        </authorList>
    </citation>
    <scope>NUCLEOTIDE SEQUENCE</scope>
    <source>
        <strain evidence="2">DSM 26152</strain>
    </source>
</reference>
<dbReference type="Pfam" id="PF07811">
    <property type="entry name" value="TadE"/>
    <property type="match status" value="1"/>
</dbReference>
<keyword evidence="3" id="KW-1185">Reference proteome</keyword>
<evidence type="ECO:0000259" key="1">
    <source>
        <dbReference type="Pfam" id="PF07811"/>
    </source>
</evidence>
<comment type="caution">
    <text evidence="2">The sequence shown here is derived from an EMBL/GenBank/DDBJ whole genome shotgun (WGS) entry which is preliminary data.</text>
</comment>
<dbReference type="EMBL" id="JADOTZ010000001">
    <property type="protein sequence ID" value="MBG6083686.1"/>
    <property type="molecule type" value="Genomic_DNA"/>
</dbReference>
<dbReference type="AlphaFoldDB" id="A0A931DA20"/>
<proteinExistence type="predicted"/>
<name>A0A931DA20_9MICC</name>
<protein>
    <recommendedName>
        <fullName evidence="1">TadE-like domain-containing protein</fullName>
    </recommendedName>
</protein>
<organism evidence="2 3">
    <name type="scientific">Zhihengliuella flava</name>
    <dbReference type="NCBI Taxonomy" id="1285193"/>
    <lineage>
        <taxon>Bacteria</taxon>
        <taxon>Bacillati</taxon>
        <taxon>Actinomycetota</taxon>
        <taxon>Actinomycetes</taxon>
        <taxon>Micrococcales</taxon>
        <taxon>Micrococcaceae</taxon>
        <taxon>Zhihengliuella</taxon>
    </lineage>
</organism>
<evidence type="ECO:0000313" key="2">
    <source>
        <dbReference type="EMBL" id="MBG6083686.1"/>
    </source>
</evidence>